<evidence type="ECO:0000313" key="1">
    <source>
        <dbReference type="EMBL" id="CAB4121680.1"/>
    </source>
</evidence>
<organism evidence="4">
    <name type="scientific">uncultured Caudovirales phage</name>
    <dbReference type="NCBI Taxonomy" id="2100421"/>
    <lineage>
        <taxon>Viruses</taxon>
        <taxon>Duplodnaviria</taxon>
        <taxon>Heunggongvirae</taxon>
        <taxon>Uroviricota</taxon>
        <taxon>Caudoviricetes</taxon>
        <taxon>Peduoviridae</taxon>
        <taxon>Maltschvirus</taxon>
        <taxon>Maltschvirus maltsch</taxon>
    </lineage>
</organism>
<reference evidence="4" key="1">
    <citation type="submission" date="2020-04" db="EMBL/GenBank/DDBJ databases">
        <authorList>
            <person name="Chiriac C."/>
            <person name="Salcher M."/>
            <person name="Ghai R."/>
            <person name="Kavagutti S V."/>
        </authorList>
    </citation>
    <scope>NUCLEOTIDE SEQUENCE</scope>
</reference>
<gene>
    <name evidence="5" type="ORF">UFOVP1357_22</name>
    <name evidence="1" type="ORF">UFOVP18_51</name>
    <name evidence="3" type="ORF">UFOVP258_44</name>
    <name evidence="4" type="ORF">UFOVP502_36</name>
    <name evidence="2" type="ORF">UFOVP82_53</name>
</gene>
<sequence length="166" mass="16957">MSQAGIISESGALPPSVATTYTCDVGSASPAAHNLNVFGGTGAQTTGAGSTITIKVITDGFIWTEQSGPSYNIAIQNGVFCNASMTVNLPSLPISPASTGASVIIYNDFGANVVVVPFAGQLIQLAEMTTAVSATSIEKGDILELVFKNGDTTWHTISSVGTWNLA</sequence>
<dbReference type="EMBL" id="LR796264">
    <property type="protein sequence ID" value="CAB4132641.1"/>
    <property type="molecule type" value="Genomic_DNA"/>
</dbReference>
<dbReference type="EMBL" id="LR796149">
    <property type="protein sequence ID" value="CAB4121680.1"/>
    <property type="molecule type" value="Genomic_DNA"/>
</dbReference>
<accession>A0A6J5MLT6</accession>
<dbReference type="EMBL" id="LR797304">
    <property type="protein sequence ID" value="CAB4199967.1"/>
    <property type="molecule type" value="Genomic_DNA"/>
</dbReference>
<evidence type="ECO:0000313" key="2">
    <source>
        <dbReference type="EMBL" id="CAB4127095.1"/>
    </source>
</evidence>
<evidence type="ECO:0000313" key="3">
    <source>
        <dbReference type="EMBL" id="CAB4132641.1"/>
    </source>
</evidence>
<dbReference type="EMBL" id="LR796201">
    <property type="protein sequence ID" value="CAB4127095.1"/>
    <property type="molecule type" value="Genomic_DNA"/>
</dbReference>
<evidence type="ECO:0000313" key="4">
    <source>
        <dbReference type="EMBL" id="CAB4146533.1"/>
    </source>
</evidence>
<protein>
    <submittedName>
        <fullName evidence="4">Uncharacterized protein</fullName>
    </submittedName>
</protein>
<proteinExistence type="predicted"/>
<name>A0A6J5MLT6_9CAUD</name>
<dbReference type="EMBL" id="LR796468">
    <property type="protein sequence ID" value="CAB4146533.1"/>
    <property type="molecule type" value="Genomic_DNA"/>
</dbReference>
<evidence type="ECO:0000313" key="5">
    <source>
        <dbReference type="EMBL" id="CAB4199967.1"/>
    </source>
</evidence>